<gene>
    <name evidence="10" type="ORF">DDQ50_04410</name>
</gene>
<feature type="transmembrane region" description="Helical" evidence="8">
    <location>
        <begin position="22"/>
        <end position="40"/>
    </location>
</feature>
<evidence type="ECO:0000256" key="8">
    <source>
        <dbReference type="SAM" id="Phobius"/>
    </source>
</evidence>
<comment type="caution">
    <text evidence="10">The sequence shown here is derived from an EMBL/GenBank/DDBJ whole genome shotgun (WGS) entry which is preliminary data.</text>
</comment>
<dbReference type="CDD" id="cd06173">
    <property type="entry name" value="MFS_MefA_like"/>
    <property type="match status" value="1"/>
</dbReference>
<evidence type="ECO:0000313" key="11">
    <source>
        <dbReference type="Proteomes" id="UP000244893"/>
    </source>
</evidence>
<organism evidence="10 11">
    <name type="scientific">Amnibacterium flavum</name>
    <dbReference type="NCBI Taxonomy" id="2173173"/>
    <lineage>
        <taxon>Bacteria</taxon>
        <taxon>Bacillati</taxon>
        <taxon>Actinomycetota</taxon>
        <taxon>Actinomycetes</taxon>
        <taxon>Micrococcales</taxon>
        <taxon>Microbacteriaceae</taxon>
        <taxon>Amnibacterium</taxon>
    </lineage>
</organism>
<dbReference type="InterPro" id="IPR010290">
    <property type="entry name" value="TM_effector"/>
</dbReference>
<feature type="transmembrane region" description="Helical" evidence="8">
    <location>
        <begin position="89"/>
        <end position="109"/>
    </location>
</feature>
<accession>A0A2V1HT26</accession>
<feature type="transmembrane region" description="Helical" evidence="8">
    <location>
        <begin position="295"/>
        <end position="312"/>
    </location>
</feature>
<dbReference type="AlphaFoldDB" id="A0A2V1HT26"/>
<evidence type="ECO:0000256" key="2">
    <source>
        <dbReference type="ARBA" id="ARBA00022448"/>
    </source>
</evidence>
<feature type="transmembrane region" description="Helical" evidence="8">
    <location>
        <begin position="318"/>
        <end position="343"/>
    </location>
</feature>
<dbReference type="PANTHER" id="PTHR23513:SF11">
    <property type="entry name" value="STAPHYLOFERRIN A TRANSPORTER"/>
    <property type="match status" value="1"/>
</dbReference>
<evidence type="ECO:0000256" key="1">
    <source>
        <dbReference type="ARBA" id="ARBA00004651"/>
    </source>
</evidence>
<evidence type="ECO:0000256" key="5">
    <source>
        <dbReference type="ARBA" id="ARBA00022989"/>
    </source>
</evidence>
<keyword evidence="3" id="KW-1003">Cell membrane</keyword>
<dbReference type="Proteomes" id="UP000244893">
    <property type="component" value="Unassembled WGS sequence"/>
</dbReference>
<dbReference type="RefSeq" id="WP_116755463.1">
    <property type="nucleotide sequence ID" value="NZ_JBHUEX010000001.1"/>
</dbReference>
<comment type="subcellular location">
    <subcellularLocation>
        <location evidence="1">Cell membrane</location>
        <topology evidence="1">Multi-pass membrane protein</topology>
    </subcellularLocation>
</comment>
<keyword evidence="6 8" id="KW-0472">Membrane</keyword>
<feature type="transmembrane region" description="Helical" evidence="8">
    <location>
        <begin position="60"/>
        <end position="80"/>
    </location>
</feature>
<dbReference type="PROSITE" id="PS50850">
    <property type="entry name" value="MFS"/>
    <property type="match status" value="1"/>
</dbReference>
<name>A0A2V1HT26_9MICO</name>
<keyword evidence="4 8" id="KW-0812">Transmembrane</keyword>
<evidence type="ECO:0000256" key="4">
    <source>
        <dbReference type="ARBA" id="ARBA00022692"/>
    </source>
</evidence>
<dbReference type="GO" id="GO:0005886">
    <property type="term" value="C:plasma membrane"/>
    <property type="evidence" value="ECO:0007669"/>
    <property type="project" value="UniProtKB-SubCell"/>
</dbReference>
<dbReference type="EMBL" id="QEOP01000001">
    <property type="protein sequence ID" value="PVZ95728.1"/>
    <property type="molecule type" value="Genomic_DNA"/>
</dbReference>
<dbReference type="SUPFAM" id="SSF103473">
    <property type="entry name" value="MFS general substrate transporter"/>
    <property type="match status" value="1"/>
</dbReference>
<dbReference type="OrthoDB" id="9775268at2"/>
<feature type="region of interest" description="Disordered" evidence="7">
    <location>
        <begin position="412"/>
        <end position="433"/>
    </location>
</feature>
<feature type="transmembrane region" description="Helical" evidence="8">
    <location>
        <begin position="234"/>
        <end position="262"/>
    </location>
</feature>
<dbReference type="Pfam" id="PF05977">
    <property type="entry name" value="MFS_3"/>
    <property type="match status" value="1"/>
</dbReference>
<proteinExistence type="predicted"/>
<evidence type="ECO:0000256" key="6">
    <source>
        <dbReference type="ARBA" id="ARBA00023136"/>
    </source>
</evidence>
<evidence type="ECO:0000313" key="10">
    <source>
        <dbReference type="EMBL" id="PVZ95728.1"/>
    </source>
</evidence>
<dbReference type="PANTHER" id="PTHR23513">
    <property type="entry name" value="INTEGRAL MEMBRANE EFFLUX PROTEIN-RELATED"/>
    <property type="match status" value="1"/>
</dbReference>
<feature type="transmembrane region" description="Helical" evidence="8">
    <location>
        <begin position="384"/>
        <end position="407"/>
    </location>
</feature>
<evidence type="ECO:0000259" key="9">
    <source>
        <dbReference type="PROSITE" id="PS50850"/>
    </source>
</evidence>
<keyword evidence="11" id="KW-1185">Reference proteome</keyword>
<feature type="transmembrane region" description="Helical" evidence="8">
    <location>
        <begin position="268"/>
        <end position="288"/>
    </location>
</feature>
<evidence type="ECO:0000256" key="3">
    <source>
        <dbReference type="ARBA" id="ARBA00022475"/>
    </source>
</evidence>
<dbReference type="Gene3D" id="1.20.1250.20">
    <property type="entry name" value="MFS general substrate transporter like domains"/>
    <property type="match status" value="1"/>
</dbReference>
<reference evidence="10 11" key="1">
    <citation type="submission" date="2018-05" db="EMBL/GenBank/DDBJ databases">
        <title>Amnibacterium sp. M8JJ-5, whole genome shotgun sequence.</title>
        <authorList>
            <person name="Tuo L."/>
        </authorList>
    </citation>
    <scope>NUCLEOTIDE SEQUENCE [LARGE SCALE GENOMIC DNA]</scope>
    <source>
        <strain evidence="10 11">M8JJ-5</strain>
    </source>
</reference>
<dbReference type="GO" id="GO:0022857">
    <property type="term" value="F:transmembrane transporter activity"/>
    <property type="evidence" value="ECO:0007669"/>
    <property type="project" value="InterPro"/>
</dbReference>
<feature type="domain" description="Major facilitator superfamily (MFS) profile" evidence="9">
    <location>
        <begin position="1"/>
        <end position="409"/>
    </location>
</feature>
<sequence>MSTALAADSERGTFRALRHRDFRLWIIGLLLSSIGTWMQITAQDWTVLTILTDEDASSLALVIALQTVPQLLLLPVAGYVTDRFSRRRVLAVTQVWMACAAVALGVLVLTGVAQYWHVCLMAATLGIAQAFDAPARQTFVVDLLPPSGLSNGIALGGATFNLARLIGPAIAGVLIGQVGPGWIFLANGVSFSAMLIALSLMRLESAQPRPRPESGLKSMLSGISYVVHHQDIRILVLLVFLVLGCVGAAMNLLVISTATMVFDVGAEAFGLLTSFMAVGSVIGALFVAGRREPKLKFLLGSISLIGVSLWVASAMPTFVAFACVMPVLGFGLIASLATCNAAVQVRTDPAIRGRVMGVYIAAWMAGSPVGALVFGAIVDGAGARAALAAAGGVTLAAAAGAAVLFGLRRTGRPGADASTDPSTSALDPREERA</sequence>
<feature type="transmembrane region" description="Helical" evidence="8">
    <location>
        <begin position="355"/>
        <end position="378"/>
    </location>
</feature>
<evidence type="ECO:0000256" key="7">
    <source>
        <dbReference type="SAM" id="MobiDB-lite"/>
    </source>
</evidence>
<dbReference type="InterPro" id="IPR020846">
    <property type="entry name" value="MFS_dom"/>
</dbReference>
<feature type="transmembrane region" description="Helical" evidence="8">
    <location>
        <begin position="181"/>
        <end position="201"/>
    </location>
</feature>
<keyword evidence="5 8" id="KW-1133">Transmembrane helix</keyword>
<keyword evidence="2" id="KW-0813">Transport</keyword>
<dbReference type="InterPro" id="IPR036259">
    <property type="entry name" value="MFS_trans_sf"/>
</dbReference>
<protein>
    <submittedName>
        <fullName evidence="10">MFS transporter</fullName>
    </submittedName>
</protein>